<dbReference type="SMART" id="SM00406">
    <property type="entry name" value="IGv"/>
    <property type="match status" value="1"/>
</dbReference>
<dbReference type="InterPro" id="IPR007110">
    <property type="entry name" value="Ig-like_dom"/>
</dbReference>
<dbReference type="CDD" id="cd00099">
    <property type="entry name" value="IgV"/>
    <property type="match status" value="1"/>
</dbReference>
<dbReference type="InterPro" id="IPR013106">
    <property type="entry name" value="Ig_V-set"/>
</dbReference>
<accession>A0A2A3EAL9</accession>
<dbReference type="SUPFAM" id="SSF48726">
    <property type="entry name" value="Immunoglobulin"/>
    <property type="match status" value="1"/>
</dbReference>
<dbReference type="STRING" id="94128.A0A2A3EAL9"/>
<feature type="domain" description="Ig-like" evidence="1">
    <location>
        <begin position="191"/>
        <end position="293"/>
    </location>
</feature>
<dbReference type="Pfam" id="PF07686">
    <property type="entry name" value="V-set"/>
    <property type="match status" value="1"/>
</dbReference>
<dbReference type="PANTHER" id="PTHR23279">
    <property type="entry name" value="DEFECTIVE PROBOSCIS EXTENSION RESPONSE DPR -RELATED"/>
    <property type="match status" value="1"/>
</dbReference>
<evidence type="ECO:0000313" key="3">
    <source>
        <dbReference type="Proteomes" id="UP000242457"/>
    </source>
</evidence>
<dbReference type="Proteomes" id="UP000242457">
    <property type="component" value="Unassembled WGS sequence"/>
</dbReference>
<dbReference type="AlphaFoldDB" id="A0A2A3EAL9"/>
<evidence type="ECO:0000313" key="2">
    <source>
        <dbReference type="EMBL" id="PBC28765.1"/>
    </source>
</evidence>
<dbReference type="InterPro" id="IPR003598">
    <property type="entry name" value="Ig_sub2"/>
</dbReference>
<dbReference type="EMBL" id="KZ288306">
    <property type="protein sequence ID" value="PBC28765.1"/>
    <property type="molecule type" value="Genomic_DNA"/>
</dbReference>
<organism evidence="2 3">
    <name type="scientific">Apis cerana cerana</name>
    <name type="common">Oriental honeybee</name>
    <dbReference type="NCBI Taxonomy" id="94128"/>
    <lineage>
        <taxon>Eukaryota</taxon>
        <taxon>Metazoa</taxon>
        <taxon>Ecdysozoa</taxon>
        <taxon>Arthropoda</taxon>
        <taxon>Hexapoda</taxon>
        <taxon>Insecta</taxon>
        <taxon>Pterygota</taxon>
        <taxon>Neoptera</taxon>
        <taxon>Endopterygota</taxon>
        <taxon>Hymenoptera</taxon>
        <taxon>Apocrita</taxon>
        <taxon>Aculeata</taxon>
        <taxon>Apoidea</taxon>
        <taxon>Anthophila</taxon>
        <taxon>Apidae</taxon>
        <taxon>Apis</taxon>
    </lineage>
</organism>
<dbReference type="GO" id="GO:0032589">
    <property type="term" value="C:neuron projection membrane"/>
    <property type="evidence" value="ECO:0007669"/>
    <property type="project" value="TreeGrafter"/>
</dbReference>
<name>A0A2A3EAL9_APICC</name>
<dbReference type="GO" id="GO:0050808">
    <property type="term" value="P:synapse organization"/>
    <property type="evidence" value="ECO:0007669"/>
    <property type="project" value="TreeGrafter"/>
</dbReference>
<keyword evidence="3" id="KW-1185">Reference proteome</keyword>
<dbReference type="InterPro" id="IPR037448">
    <property type="entry name" value="Zig-8"/>
</dbReference>
<dbReference type="InterPro" id="IPR036179">
    <property type="entry name" value="Ig-like_dom_sf"/>
</dbReference>
<evidence type="ECO:0000259" key="1">
    <source>
        <dbReference type="PROSITE" id="PS50835"/>
    </source>
</evidence>
<proteinExistence type="predicted"/>
<dbReference type="SMART" id="SM00408">
    <property type="entry name" value="IGc2"/>
    <property type="match status" value="1"/>
</dbReference>
<dbReference type="SMART" id="SM00409">
    <property type="entry name" value="IG"/>
    <property type="match status" value="1"/>
</dbReference>
<gene>
    <name evidence="2" type="ORF">APICC_00377</name>
</gene>
<dbReference type="InterPro" id="IPR003599">
    <property type="entry name" value="Ig_sub"/>
</dbReference>
<protein>
    <submittedName>
        <fullName evidence="2">Obscurin</fullName>
    </submittedName>
</protein>
<dbReference type="Gene3D" id="2.60.40.10">
    <property type="entry name" value="Immunoglobulins"/>
    <property type="match status" value="1"/>
</dbReference>
<reference evidence="2 3" key="1">
    <citation type="submission" date="2014-07" db="EMBL/GenBank/DDBJ databases">
        <title>Genomic and transcriptomic analysis on Apis cerana provide comprehensive insights into honey bee biology.</title>
        <authorList>
            <person name="Diao Q."/>
            <person name="Sun L."/>
            <person name="Zheng H."/>
            <person name="Zheng H."/>
            <person name="Xu S."/>
            <person name="Wang S."/>
            <person name="Zeng Z."/>
            <person name="Hu F."/>
            <person name="Su S."/>
            <person name="Wu J."/>
        </authorList>
    </citation>
    <scope>NUCLEOTIDE SEQUENCE [LARGE SCALE GENOMIC DNA]</scope>
    <source>
        <tissue evidence="2">Pupae without intestine</tissue>
    </source>
</reference>
<sequence length="411" mass="46641">MPCSKFQIRRRTEAPRLNFGNRNELRIDYDVESSFGRGGLHFGSPATCFVCRHLISLWYKVFCIEFRSYRSLNLSAPLGKGFTTSNYFYVMKVTMFRCSDLIFYGTSLAKTLEDCQFQILFYCTCQHCTFGTPKVVSMKYPMHSYNACAKPFPGLENLPRSFWHELSSPFTEVYEVESFATETGGTPEPRPFFEDPESNITVQLGAQVYMHCRVQNLQDTLKVSWVRRRGDELHLLTIGLDTYASDSRFSLALEKPNDWRLLLSSATERDGGVYECQVSAHPPLIRTVHLTVSGTKDPVFPPLHSVIASTREEETTKSNVAQAPNALPPNFLTRGRVITAMYHRGSRHIHIISLAAEVHSSANTDDPLETDADSRCLFAAIRKWPLETVVLYHSLPINRIINQSPLMADVN</sequence>
<dbReference type="OrthoDB" id="6354602at2759"/>
<dbReference type="PANTHER" id="PTHR23279:SF12">
    <property type="entry name" value="DEFECTIVE PROBOSCIS EXTENSION RESPONSE 14, ISOFORM A-RELATED"/>
    <property type="match status" value="1"/>
</dbReference>
<dbReference type="InterPro" id="IPR013783">
    <property type="entry name" value="Ig-like_fold"/>
</dbReference>
<dbReference type="PROSITE" id="PS50835">
    <property type="entry name" value="IG_LIKE"/>
    <property type="match status" value="1"/>
</dbReference>